<dbReference type="GO" id="GO:0016020">
    <property type="term" value="C:membrane"/>
    <property type="evidence" value="ECO:0007669"/>
    <property type="project" value="UniProtKB-SubCell"/>
</dbReference>
<gene>
    <name evidence="12" type="ORF">Pcinc_030944</name>
</gene>
<keyword evidence="7 9" id="KW-0472">Membrane</keyword>
<dbReference type="InterPro" id="IPR023311">
    <property type="entry name" value="Methusela_ecto_dom_2"/>
</dbReference>
<reference evidence="12" key="1">
    <citation type="submission" date="2023-10" db="EMBL/GenBank/DDBJ databases">
        <title>Genome assemblies of two species of porcelain crab, Petrolisthes cinctipes and Petrolisthes manimaculis (Anomura: Porcellanidae).</title>
        <authorList>
            <person name="Angst P."/>
        </authorList>
    </citation>
    <scope>NUCLEOTIDE SEQUENCE</scope>
    <source>
        <strain evidence="12">PB745_01</strain>
        <tissue evidence="12">Gill</tissue>
    </source>
</reference>
<feature type="transmembrane region" description="Helical" evidence="9">
    <location>
        <begin position="637"/>
        <end position="657"/>
    </location>
</feature>
<feature type="transmembrane region" description="Helical" evidence="9">
    <location>
        <begin position="431"/>
        <end position="454"/>
    </location>
</feature>
<feature type="compositionally biased region" description="Basic and acidic residues" evidence="8">
    <location>
        <begin position="855"/>
        <end position="906"/>
    </location>
</feature>
<evidence type="ECO:0000313" key="13">
    <source>
        <dbReference type="Proteomes" id="UP001286313"/>
    </source>
</evidence>
<feature type="compositionally biased region" description="Basic and acidic residues" evidence="8">
    <location>
        <begin position="778"/>
        <end position="849"/>
    </location>
</feature>
<keyword evidence="3 9" id="KW-0812">Transmembrane</keyword>
<dbReference type="Gene3D" id="2.170.180.11">
    <property type="entry name" value="Methuselah ectodomain, domain 2"/>
    <property type="match status" value="1"/>
</dbReference>
<name>A0AAE1EX35_PETCI</name>
<feature type="signal peptide" evidence="10">
    <location>
        <begin position="1"/>
        <end position="21"/>
    </location>
</feature>
<comment type="subcellular location">
    <subcellularLocation>
        <location evidence="1">Membrane</location>
        <topology evidence="1">Multi-pass membrane protein</topology>
    </subcellularLocation>
</comment>
<keyword evidence="6" id="KW-0807">Transducer</keyword>
<evidence type="ECO:0000313" key="12">
    <source>
        <dbReference type="EMBL" id="KAK3863264.1"/>
    </source>
</evidence>
<dbReference type="SUPFAM" id="SSF63877">
    <property type="entry name" value="Methuselah ectodomain"/>
    <property type="match status" value="1"/>
</dbReference>
<feature type="region of interest" description="Disordered" evidence="8">
    <location>
        <begin position="703"/>
        <end position="964"/>
    </location>
</feature>
<dbReference type="PANTHER" id="PTHR46953:SF1">
    <property type="entry name" value="G-PROTEIN COUPLED RECEPTOR MTH-LIKE 1-RELATED"/>
    <property type="match status" value="1"/>
</dbReference>
<accession>A0AAE1EX35</accession>
<dbReference type="SUPFAM" id="SSF81321">
    <property type="entry name" value="Family A G protein-coupled receptor-like"/>
    <property type="match status" value="1"/>
</dbReference>
<dbReference type="GO" id="GO:0004930">
    <property type="term" value="F:G protein-coupled receptor activity"/>
    <property type="evidence" value="ECO:0007669"/>
    <property type="project" value="UniProtKB-KW"/>
</dbReference>
<dbReference type="InterPro" id="IPR036272">
    <property type="entry name" value="Methuselah_N_sf"/>
</dbReference>
<organism evidence="12 13">
    <name type="scientific">Petrolisthes cinctipes</name>
    <name type="common">Flat porcelain crab</name>
    <dbReference type="NCBI Taxonomy" id="88211"/>
    <lineage>
        <taxon>Eukaryota</taxon>
        <taxon>Metazoa</taxon>
        <taxon>Ecdysozoa</taxon>
        <taxon>Arthropoda</taxon>
        <taxon>Crustacea</taxon>
        <taxon>Multicrustacea</taxon>
        <taxon>Malacostraca</taxon>
        <taxon>Eumalacostraca</taxon>
        <taxon>Eucarida</taxon>
        <taxon>Decapoda</taxon>
        <taxon>Pleocyemata</taxon>
        <taxon>Anomura</taxon>
        <taxon>Galatheoidea</taxon>
        <taxon>Porcellanidae</taxon>
        <taxon>Petrolisthes</taxon>
    </lineage>
</organism>
<feature type="domain" description="G-protein coupled receptors family 2 profile 2" evidence="11">
    <location>
        <begin position="429"/>
        <end position="686"/>
    </location>
</feature>
<proteinExistence type="inferred from homology"/>
<feature type="transmembrane region" description="Helical" evidence="9">
    <location>
        <begin position="466"/>
        <end position="486"/>
    </location>
</feature>
<keyword evidence="5 9" id="KW-1133">Transmembrane helix</keyword>
<feature type="transmembrane region" description="Helical" evidence="9">
    <location>
        <begin position="498"/>
        <end position="521"/>
    </location>
</feature>
<keyword evidence="6" id="KW-0675">Receptor</keyword>
<evidence type="ECO:0000256" key="8">
    <source>
        <dbReference type="SAM" id="MobiDB-lite"/>
    </source>
</evidence>
<feature type="chain" id="PRO_5041949201" description="G-protein coupled receptors family 2 profile 2 domain-containing protein" evidence="10">
    <location>
        <begin position="22"/>
        <end position="964"/>
    </location>
</feature>
<dbReference type="Gene3D" id="1.20.1070.10">
    <property type="entry name" value="Rhodopsin 7-helix transmembrane proteins"/>
    <property type="match status" value="1"/>
</dbReference>
<dbReference type="Proteomes" id="UP001286313">
    <property type="component" value="Unassembled WGS sequence"/>
</dbReference>
<evidence type="ECO:0000256" key="2">
    <source>
        <dbReference type="ARBA" id="ARBA00008979"/>
    </source>
</evidence>
<dbReference type="EMBL" id="JAWQEG010004051">
    <property type="protein sequence ID" value="KAK3863264.1"/>
    <property type="molecule type" value="Genomic_DNA"/>
</dbReference>
<keyword evidence="4 10" id="KW-0732">Signal</keyword>
<dbReference type="InterPro" id="IPR000832">
    <property type="entry name" value="GPCR_2_secretin-like"/>
</dbReference>
<evidence type="ECO:0000256" key="5">
    <source>
        <dbReference type="ARBA" id="ARBA00022989"/>
    </source>
</evidence>
<evidence type="ECO:0000256" key="10">
    <source>
        <dbReference type="SAM" id="SignalP"/>
    </source>
</evidence>
<feature type="transmembrane region" description="Helical" evidence="9">
    <location>
        <begin position="591"/>
        <end position="616"/>
    </location>
</feature>
<evidence type="ECO:0000256" key="1">
    <source>
        <dbReference type="ARBA" id="ARBA00004141"/>
    </source>
</evidence>
<dbReference type="AlphaFoldDB" id="A0AAE1EX35"/>
<dbReference type="InterPro" id="IPR017981">
    <property type="entry name" value="GPCR_2-like_7TM"/>
</dbReference>
<evidence type="ECO:0000256" key="3">
    <source>
        <dbReference type="ARBA" id="ARBA00022692"/>
    </source>
</evidence>
<dbReference type="PANTHER" id="PTHR46953">
    <property type="entry name" value="G-PROTEIN COUPLED RECEPTOR MTH-LIKE 1-RELATED"/>
    <property type="match status" value="1"/>
</dbReference>
<comment type="similarity">
    <text evidence="2">Belongs to the G-protein coupled receptor 2 family. Mth subfamily.</text>
</comment>
<dbReference type="PROSITE" id="PS50261">
    <property type="entry name" value="G_PROTEIN_RECEP_F2_4"/>
    <property type="match status" value="1"/>
</dbReference>
<feature type="compositionally biased region" description="Low complexity" evidence="8">
    <location>
        <begin position="708"/>
        <end position="749"/>
    </location>
</feature>
<dbReference type="CDD" id="cd15039">
    <property type="entry name" value="7tmB3_Methuselah-like"/>
    <property type="match status" value="1"/>
</dbReference>
<evidence type="ECO:0000256" key="7">
    <source>
        <dbReference type="ARBA" id="ARBA00023136"/>
    </source>
</evidence>
<keyword evidence="6" id="KW-0297">G-protein coupled receptor</keyword>
<dbReference type="InterPro" id="IPR052808">
    <property type="entry name" value="GPCR_Mth-like"/>
</dbReference>
<keyword evidence="13" id="KW-1185">Reference proteome</keyword>
<evidence type="ECO:0000256" key="9">
    <source>
        <dbReference type="SAM" id="Phobius"/>
    </source>
</evidence>
<comment type="caution">
    <text evidence="12">The sequence shown here is derived from an EMBL/GenBank/DDBJ whole genome shotgun (WGS) entry which is preliminary data.</text>
</comment>
<sequence length="964" mass="110976">MKLQLVILQILYVTFIRVTNAKQSFDYEYLPNNYDDIPNLTSSISVRSQNVDLNNSLSYNGTLHKCRCGASYAWDGSVCVEAPANVIVFERWKEQIALVGSDHFNQVMVGEPQCPSHHLLVTLDSSRNLDHQFSLLPSGHLYWYQREFDLYCIDHVQPSSDDIGNDEMWWEAHVCLSPPSLPRCCPSGVTLTDDLWCGGNNSQQVLTPPIIVEGLVVTWPGETHSQPQQHNCSYTTLSLSSSEAYLKYSPDTVSLVWSPTLSQWKEQDTDFCVGVQEDTEHYLVRVCQEPRLRIFNLQSCEGRRMRKCCPESEEFVNNQCVATTNASTEWNPSFYDLADLSTTVPAPDDLRVIYGTPSCLLLLLNPQVVEEDTFYLLTDGNLYVPIYNEQYPPSNYCIENFTGRDNITHTLALMCFPDVTPKPVCDATTKYVYPILLLVSCVFLAVTLVTYGSLPDLRNKLNGKCLISLVSALLVGYVCMAVASIVRGKMSPLLCRIIASFMHLTFLAAFFWLNIMCFDIWRTLRKMRTVSGSPEWIRRRFVWYSVYSWGCPLLITIVAVIIEQLPDSHNLIKPDFGTDFCWFQKRRSLWIYFYVYILVLVVANVVFFIMVMVILYRSQNNSTLKRSREVNRERLWLCLKLFLVMGVTWVAEVISFQEGTCQAWIVTDVINTLQGFSIFLVFVCKRSTINMVRTRWGRCCDRTKTKGKTTTSSTTTNTTFSSSGKRLTTTTTTTMNTTTTGSSIRSGSSMIPLKTLREIEQGPDTPSTNTNSDEDEDSRDRKETEERERMKDRDDKDRKEAEEQERMRDRDNKDRNETEEQERMRDRDSEDRKETEEQERIRQRNSEDQKEAEEQERMSDTDDKDRKETEEQERMRDRDNKDRKETEEQERMKDRDGEGECERREVSPPPDETTAMLPPEIIIPMRTTVERPSTEPTQTVASPLAVPLISPDTNGMRPPKETDF</sequence>
<feature type="transmembrane region" description="Helical" evidence="9">
    <location>
        <begin position="541"/>
        <end position="562"/>
    </location>
</feature>
<evidence type="ECO:0000259" key="11">
    <source>
        <dbReference type="PROSITE" id="PS50261"/>
    </source>
</evidence>
<feature type="transmembrane region" description="Helical" evidence="9">
    <location>
        <begin position="663"/>
        <end position="683"/>
    </location>
</feature>
<dbReference type="Pfam" id="PF00002">
    <property type="entry name" value="7tm_2"/>
    <property type="match status" value="1"/>
</dbReference>
<protein>
    <recommendedName>
        <fullName evidence="11">G-protein coupled receptors family 2 profile 2 domain-containing protein</fullName>
    </recommendedName>
</protein>
<dbReference type="GO" id="GO:0007166">
    <property type="term" value="P:cell surface receptor signaling pathway"/>
    <property type="evidence" value="ECO:0007669"/>
    <property type="project" value="InterPro"/>
</dbReference>
<evidence type="ECO:0000256" key="6">
    <source>
        <dbReference type="ARBA" id="ARBA00023040"/>
    </source>
</evidence>
<evidence type="ECO:0000256" key="4">
    <source>
        <dbReference type="ARBA" id="ARBA00022729"/>
    </source>
</evidence>